<proteinExistence type="predicted"/>
<dbReference type="AlphaFoldDB" id="X4Z7D5"/>
<protein>
    <submittedName>
        <fullName evidence="1">Uncharacterized protein</fullName>
    </submittedName>
</protein>
<dbReference type="EMBL" id="CP004078">
    <property type="protein sequence ID" value="AHV95656.1"/>
    <property type="molecule type" value="Genomic_DNA"/>
</dbReference>
<keyword evidence="2" id="KW-1185">Reference proteome</keyword>
<reference evidence="1 2" key="1">
    <citation type="journal article" date="2014" name="PLoS Genet.">
        <title>Comparative Genomic Analysis of N2-Fixing and Non-N2-Fixing Paenibacillus spp.: Organization, Evolution and Expression of the Nitrogen Fixation Genes.</title>
        <authorList>
            <person name="Xie J.B."/>
            <person name="Du Z."/>
            <person name="Bai L."/>
            <person name="Tian C."/>
            <person name="Zhang Y."/>
            <person name="Xie J.Y."/>
            <person name="Wang T."/>
            <person name="Liu X."/>
            <person name="Chen X."/>
            <person name="Cheng Q."/>
            <person name="Chen S."/>
            <person name="Li J."/>
        </authorList>
    </citation>
    <scope>NUCLEOTIDE SEQUENCE [LARGE SCALE GENOMIC DNA]</scope>
    <source>
        <strain evidence="1 2">T27</strain>
    </source>
</reference>
<gene>
    <name evidence="1" type="ORF">PSAB_03600</name>
</gene>
<sequence>MLRSMLFDRIVERKATWQRPHAHCSKASQDSRQDRRNPRLSFITYRPFRTRPTSAIALYLQAESGLPSLLFCVQQTLR</sequence>
<dbReference type="HOGENOM" id="CLU_2618749_0_0_9"/>
<dbReference type="KEGG" id="psab:PSAB_03600"/>
<accession>X4Z7D5</accession>
<evidence type="ECO:0000313" key="2">
    <source>
        <dbReference type="Proteomes" id="UP000019772"/>
    </source>
</evidence>
<name>X4Z7D5_9BACL</name>
<evidence type="ECO:0000313" key="1">
    <source>
        <dbReference type="EMBL" id="AHV95656.1"/>
    </source>
</evidence>
<dbReference type="Proteomes" id="UP000019772">
    <property type="component" value="Chromosome"/>
</dbReference>
<organism evidence="1 2">
    <name type="scientific">Paenibacillus sabinae T27</name>
    <dbReference type="NCBI Taxonomy" id="1268072"/>
    <lineage>
        <taxon>Bacteria</taxon>
        <taxon>Bacillati</taxon>
        <taxon>Bacillota</taxon>
        <taxon>Bacilli</taxon>
        <taxon>Bacillales</taxon>
        <taxon>Paenibacillaceae</taxon>
        <taxon>Paenibacillus</taxon>
    </lineage>
</organism>